<proteinExistence type="predicted"/>
<name>A0A4Y7SXU0_COPMI</name>
<dbReference type="Proteomes" id="UP000298030">
    <property type="component" value="Unassembled WGS sequence"/>
</dbReference>
<evidence type="ECO:0000313" key="3">
    <source>
        <dbReference type="Proteomes" id="UP000298030"/>
    </source>
</evidence>
<comment type="caution">
    <text evidence="2">The sequence shown here is derived from an EMBL/GenBank/DDBJ whole genome shotgun (WGS) entry which is preliminary data.</text>
</comment>
<keyword evidence="3" id="KW-1185">Reference proteome</keyword>
<dbReference type="AlphaFoldDB" id="A0A4Y7SXU0"/>
<feature type="region of interest" description="Disordered" evidence="1">
    <location>
        <begin position="132"/>
        <end position="151"/>
    </location>
</feature>
<organism evidence="2 3">
    <name type="scientific">Coprinellus micaceus</name>
    <name type="common">Glistening ink-cap mushroom</name>
    <name type="synonym">Coprinus micaceus</name>
    <dbReference type="NCBI Taxonomy" id="71717"/>
    <lineage>
        <taxon>Eukaryota</taxon>
        <taxon>Fungi</taxon>
        <taxon>Dikarya</taxon>
        <taxon>Basidiomycota</taxon>
        <taxon>Agaricomycotina</taxon>
        <taxon>Agaricomycetes</taxon>
        <taxon>Agaricomycetidae</taxon>
        <taxon>Agaricales</taxon>
        <taxon>Agaricineae</taxon>
        <taxon>Psathyrellaceae</taxon>
        <taxon>Coprinellus</taxon>
    </lineage>
</organism>
<accession>A0A4Y7SXU0</accession>
<gene>
    <name evidence="2" type="ORF">FA13DRAFT_1037815</name>
</gene>
<evidence type="ECO:0000256" key="1">
    <source>
        <dbReference type="SAM" id="MobiDB-lite"/>
    </source>
</evidence>
<reference evidence="2 3" key="1">
    <citation type="journal article" date="2019" name="Nat. Ecol. Evol.">
        <title>Megaphylogeny resolves global patterns of mushroom evolution.</title>
        <authorList>
            <person name="Varga T."/>
            <person name="Krizsan K."/>
            <person name="Foldi C."/>
            <person name="Dima B."/>
            <person name="Sanchez-Garcia M."/>
            <person name="Sanchez-Ramirez S."/>
            <person name="Szollosi G.J."/>
            <person name="Szarkandi J.G."/>
            <person name="Papp V."/>
            <person name="Albert L."/>
            <person name="Andreopoulos W."/>
            <person name="Angelini C."/>
            <person name="Antonin V."/>
            <person name="Barry K.W."/>
            <person name="Bougher N.L."/>
            <person name="Buchanan P."/>
            <person name="Buyck B."/>
            <person name="Bense V."/>
            <person name="Catcheside P."/>
            <person name="Chovatia M."/>
            <person name="Cooper J."/>
            <person name="Damon W."/>
            <person name="Desjardin D."/>
            <person name="Finy P."/>
            <person name="Geml J."/>
            <person name="Haridas S."/>
            <person name="Hughes K."/>
            <person name="Justo A."/>
            <person name="Karasinski D."/>
            <person name="Kautmanova I."/>
            <person name="Kiss B."/>
            <person name="Kocsube S."/>
            <person name="Kotiranta H."/>
            <person name="LaButti K.M."/>
            <person name="Lechner B.E."/>
            <person name="Liimatainen K."/>
            <person name="Lipzen A."/>
            <person name="Lukacs Z."/>
            <person name="Mihaltcheva S."/>
            <person name="Morgado L.N."/>
            <person name="Niskanen T."/>
            <person name="Noordeloos M.E."/>
            <person name="Ohm R.A."/>
            <person name="Ortiz-Santana B."/>
            <person name="Ovrebo C."/>
            <person name="Racz N."/>
            <person name="Riley R."/>
            <person name="Savchenko A."/>
            <person name="Shiryaev A."/>
            <person name="Soop K."/>
            <person name="Spirin V."/>
            <person name="Szebenyi C."/>
            <person name="Tomsovsky M."/>
            <person name="Tulloss R.E."/>
            <person name="Uehling J."/>
            <person name="Grigoriev I.V."/>
            <person name="Vagvolgyi C."/>
            <person name="Papp T."/>
            <person name="Martin F.M."/>
            <person name="Miettinen O."/>
            <person name="Hibbett D.S."/>
            <person name="Nagy L.G."/>
        </authorList>
    </citation>
    <scope>NUCLEOTIDE SEQUENCE [LARGE SCALE GENOMIC DNA]</scope>
    <source>
        <strain evidence="2 3">FP101781</strain>
    </source>
</reference>
<protein>
    <submittedName>
        <fullName evidence="2">Uncharacterized protein</fullName>
    </submittedName>
</protein>
<feature type="compositionally biased region" description="Polar residues" evidence="1">
    <location>
        <begin position="132"/>
        <end position="144"/>
    </location>
</feature>
<evidence type="ECO:0000313" key="2">
    <source>
        <dbReference type="EMBL" id="TEB26434.1"/>
    </source>
</evidence>
<sequence>MIILQSRFNPPLRTIHGTIASHNQERALQAFNIYKSLAAAPCEARARTPEWKFILYSSGTGGLITSNMRYSKLVGGCSSSLLSATAFPALRLNLTLLRRLRRGKWNGSLGTYPLHFERATASFLPCRATGSDATGPSIGTQNRGPLTPGRH</sequence>
<dbReference type="EMBL" id="QPFP01000048">
    <property type="protein sequence ID" value="TEB26434.1"/>
    <property type="molecule type" value="Genomic_DNA"/>
</dbReference>